<keyword evidence="1" id="KW-0560">Oxidoreductase</keyword>
<dbReference type="GO" id="GO:0030976">
    <property type="term" value="F:thiamine pyrophosphate binding"/>
    <property type="evidence" value="ECO:0007669"/>
    <property type="project" value="InterPro"/>
</dbReference>
<dbReference type="AlphaFoldDB" id="A0A1M6J1I7"/>
<dbReference type="Proteomes" id="UP000184052">
    <property type="component" value="Unassembled WGS sequence"/>
</dbReference>
<dbReference type="GO" id="GO:0016625">
    <property type="term" value="F:oxidoreductase activity, acting on the aldehyde or oxo group of donors, iron-sulfur protein as acceptor"/>
    <property type="evidence" value="ECO:0007669"/>
    <property type="project" value="UniProtKB-ARBA"/>
</dbReference>
<dbReference type="STRING" id="1121476.SAMN02745751_02491"/>
<gene>
    <name evidence="3" type="ORF">SAMN02745751_02491</name>
</gene>
<dbReference type="Gene3D" id="3.40.50.970">
    <property type="match status" value="1"/>
</dbReference>
<dbReference type="GO" id="GO:0045333">
    <property type="term" value="P:cellular respiration"/>
    <property type="evidence" value="ECO:0007669"/>
    <property type="project" value="UniProtKB-ARBA"/>
</dbReference>
<dbReference type="OrthoDB" id="9775140at2"/>
<dbReference type="EMBL" id="FQZL01000019">
    <property type="protein sequence ID" value="SHJ40548.1"/>
    <property type="molecule type" value="Genomic_DNA"/>
</dbReference>
<dbReference type="PANTHER" id="PTHR48084:SF3">
    <property type="entry name" value="SUBUNIT OF PYRUVATE:FLAVODOXIN OXIDOREDUCTASE"/>
    <property type="match status" value="1"/>
</dbReference>
<evidence type="ECO:0000313" key="3">
    <source>
        <dbReference type="EMBL" id="SHJ40548.1"/>
    </source>
</evidence>
<dbReference type="Pfam" id="PF02775">
    <property type="entry name" value="TPP_enzyme_C"/>
    <property type="match status" value="1"/>
</dbReference>
<name>A0A1M6J1I7_9FIRM</name>
<dbReference type="RefSeq" id="WP_073049905.1">
    <property type="nucleotide sequence ID" value="NZ_FQZL01000019.1"/>
</dbReference>
<dbReference type="PANTHER" id="PTHR48084">
    <property type="entry name" value="2-OXOGLUTARATE OXIDOREDUCTASE SUBUNIT KORB-RELATED"/>
    <property type="match status" value="1"/>
</dbReference>
<dbReference type="SUPFAM" id="SSF52518">
    <property type="entry name" value="Thiamin diphosphate-binding fold (THDP-binding)"/>
    <property type="match status" value="1"/>
</dbReference>
<accession>A0A1M6J1I7</accession>
<keyword evidence="4" id="KW-1185">Reference proteome</keyword>
<dbReference type="InterPro" id="IPR011766">
    <property type="entry name" value="TPP_enzyme_TPP-bd"/>
</dbReference>
<protein>
    <submittedName>
        <fullName evidence="3">2-oxoglutarate ferredoxin oxidoreductase subunit beta</fullName>
    </submittedName>
</protein>
<proteinExistence type="predicted"/>
<organism evidence="3 4">
    <name type="scientific">Dethiosulfatibacter aminovorans DSM 17477</name>
    <dbReference type="NCBI Taxonomy" id="1121476"/>
    <lineage>
        <taxon>Bacteria</taxon>
        <taxon>Bacillati</taxon>
        <taxon>Bacillota</taxon>
        <taxon>Tissierellia</taxon>
        <taxon>Dethiosulfatibacter</taxon>
    </lineage>
</organism>
<dbReference type="InterPro" id="IPR051457">
    <property type="entry name" value="2-oxoacid:Fd_oxidoreductase"/>
</dbReference>
<dbReference type="InterPro" id="IPR029061">
    <property type="entry name" value="THDP-binding"/>
</dbReference>
<evidence type="ECO:0000259" key="2">
    <source>
        <dbReference type="Pfam" id="PF02775"/>
    </source>
</evidence>
<feature type="domain" description="Thiamine pyrophosphate enzyme TPP-binding" evidence="2">
    <location>
        <begin position="57"/>
        <end position="207"/>
    </location>
</feature>
<reference evidence="3 4" key="1">
    <citation type="submission" date="2016-11" db="EMBL/GenBank/DDBJ databases">
        <authorList>
            <person name="Jaros S."/>
            <person name="Januszkiewicz K."/>
            <person name="Wedrychowicz H."/>
        </authorList>
    </citation>
    <scope>NUCLEOTIDE SEQUENCE [LARGE SCALE GENOMIC DNA]</scope>
    <source>
        <strain evidence="3 4">DSM 17477</strain>
    </source>
</reference>
<evidence type="ECO:0000256" key="1">
    <source>
        <dbReference type="ARBA" id="ARBA00023002"/>
    </source>
</evidence>
<evidence type="ECO:0000313" key="4">
    <source>
        <dbReference type="Proteomes" id="UP000184052"/>
    </source>
</evidence>
<sequence length="246" mass="26908">MKTLKRPFMQDEPNHFCSGCGHGIANRIIAEVVEEFGYEKKSITTLGVGCSCNMNFSWGGDKLQCAHGRASAVVTGVKVARPDVLAMSYQGDGDAYVIGIAETLNAAYRNANVTVFVINNNNFAMTGGQMSWTTVPDQITTTSSRGRDVYTTGTPMKVPEMVSTFDNIGYVARGSVHSVKEINALKKYVRAAIEAQINGEGYSLVEILAPCPTNWGLNLEESLKWMEKDVLPHYPTGELLKRKGDR</sequence>